<evidence type="ECO:0000259" key="4">
    <source>
        <dbReference type="SMART" id="SM00563"/>
    </source>
</evidence>
<sequence>MKWPHLGNAIPQRIQPIRALIGRTVFKLTGWKLVGNLPNESKLVIVALPHSSNFDFILALSVIWGWGLKINFMAKHTLFKFPQGLFFRAVGGIPVDRRSAHGLVEKMTHEFNSRSSLILGIAPEGTRNSDGSLKAGFARIAKAASAPVVPIIVNYKTKTLTLGNLVSDLSDVDGIIEAVKAQGLGGHRRAPARL</sequence>
<dbReference type="SMART" id="SM00563">
    <property type="entry name" value="PlsC"/>
    <property type="match status" value="1"/>
</dbReference>
<accession>A0ABY6Q2V8</accession>
<reference evidence="5 6" key="1">
    <citation type="submission" date="2019-02" db="EMBL/GenBank/DDBJ databases">
        <title>Halieaceae_genomes.</title>
        <authorList>
            <person name="Li S.-H."/>
        </authorList>
    </citation>
    <scope>NUCLEOTIDE SEQUENCE [LARGE SCALE GENOMIC DNA]</scope>
    <source>
        <strain evidence="5 6">JH123</strain>
    </source>
</reference>
<name>A0ABY6Q2V8_9GAMM</name>
<dbReference type="Pfam" id="PF01553">
    <property type="entry name" value="Acyltransferase"/>
    <property type="match status" value="1"/>
</dbReference>
<evidence type="ECO:0000256" key="1">
    <source>
        <dbReference type="ARBA" id="ARBA00005189"/>
    </source>
</evidence>
<dbReference type="RefSeq" id="WP_279242329.1">
    <property type="nucleotide sequence ID" value="NZ_CP036501.1"/>
</dbReference>
<keyword evidence="3 5" id="KW-0012">Acyltransferase</keyword>
<evidence type="ECO:0000256" key="2">
    <source>
        <dbReference type="ARBA" id="ARBA00022679"/>
    </source>
</evidence>
<dbReference type="InterPro" id="IPR002123">
    <property type="entry name" value="Plipid/glycerol_acylTrfase"/>
</dbReference>
<organism evidence="5 6">
    <name type="scientific">Candidatus Paraluminiphilus aquimaris</name>
    <dbReference type="NCBI Taxonomy" id="2518994"/>
    <lineage>
        <taxon>Bacteria</taxon>
        <taxon>Pseudomonadati</taxon>
        <taxon>Pseudomonadota</taxon>
        <taxon>Gammaproteobacteria</taxon>
        <taxon>Cellvibrionales</taxon>
        <taxon>Halieaceae</taxon>
        <taxon>Candidatus Paraluminiphilus</taxon>
    </lineage>
</organism>
<proteinExistence type="predicted"/>
<dbReference type="PANTHER" id="PTHR10434:SF9">
    <property type="entry name" value="PHOSPHOLIPID_GLYCEROL ACYLTRANSFERASE DOMAIN-CONTAINING PROTEIN"/>
    <property type="match status" value="1"/>
</dbReference>
<dbReference type="PANTHER" id="PTHR10434">
    <property type="entry name" value="1-ACYL-SN-GLYCEROL-3-PHOSPHATE ACYLTRANSFERASE"/>
    <property type="match status" value="1"/>
</dbReference>
<comment type="pathway">
    <text evidence="1">Lipid metabolism.</text>
</comment>
<dbReference type="Proteomes" id="UP001317963">
    <property type="component" value="Chromosome"/>
</dbReference>
<evidence type="ECO:0000313" key="5">
    <source>
        <dbReference type="EMBL" id="UZP73534.1"/>
    </source>
</evidence>
<evidence type="ECO:0000313" key="6">
    <source>
        <dbReference type="Proteomes" id="UP001317963"/>
    </source>
</evidence>
<keyword evidence="2" id="KW-0808">Transferase</keyword>
<feature type="domain" description="Phospholipid/glycerol acyltransferase" evidence="4">
    <location>
        <begin position="44"/>
        <end position="156"/>
    </location>
</feature>
<dbReference type="GO" id="GO:0016746">
    <property type="term" value="F:acyltransferase activity"/>
    <property type="evidence" value="ECO:0007669"/>
    <property type="project" value="UniProtKB-KW"/>
</dbReference>
<protein>
    <submittedName>
        <fullName evidence="5">Acyltransferase</fullName>
    </submittedName>
</protein>
<dbReference type="SUPFAM" id="SSF69593">
    <property type="entry name" value="Glycerol-3-phosphate (1)-acyltransferase"/>
    <property type="match status" value="1"/>
</dbReference>
<keyword evidence="6" id="KW-1185">Reference proteome</keyword>
<dbReference type="EMBL" id="CP036501">
    <property type="protein sequence ID" value="UZP73534.1"/>
    <property type="molecule type" value="Genomic_DNA"/>
</dbReference>
<gene>
    <name evidence="5" type="ORF">E0F26_01760</name>
</gene>
<evidence type="ECO:0000256" key="3">
    <source>
        <dbReference type="ARBA" id="ARBA00023315"/>
    </source>
</evidence>